<comment type="catalytic activity">
    <reaction evidence="1">
        <text>ATP + protein L-histidine = ADP + protein N-phospho-L-histidine.</text>
        <dbReference type="EC" id="2.7.13.3"/>
    </reaction>
</comment>
<organism evidence="9 10">
    <name type="scientific">Malaciobacter pacificus</name>
    <dbReference type="NCBI Taxonomy" id="1080223"/>
    <lineage>
        <taxon>Bacteria</taxon>
        <taxon>Pseudomonadati</taxon>
        <taxon>Campylobacterota</taxon>
        <taxon>Epsilonproteobacteria</taxon>
        <taxon>Campylobacterales</taxon>
        <taxon>Arcobacteraceae</taxon>
        <taxon>Malaciobacter</taxon>
    </lineage>
</organism>
<dbReference type="Proteomes" id="UP000322726">
    <property type="component" value="Chromosome"/>
</dbReference>
<evidence type="ECO:0000256" key="4">
    <source>
        <dbReference type="ARBA" id="ARBA00022679"/>
    </source>
</evidence>
<dbReference type="EC" id="2.7.13.3" evidence="2"/>
<evidence type="ECO:0000256" key="2">
    <source>
        <dbReference type="ARBA" id="ARBA00012438"/>
    </source>
</evidence>
<dbReference type="InterPro" id="IPR003661">
    <property type="entry name" value="HisK_dim/P_dom"/>
</dbReference>
<dbReference type="InterPro" id="IPR036890">
    <property type="entry name" value="HATPase_C_sf"/>
</dbReference>
<evidence type="ECO:0000256" key="5">
    <source>
        <dbReference type="ARBA" id="ARBA00022741"/>
    </source>
</evidence>
<reference evidence="9" key="1">
    <citation type="submission" date="2019-09" db="EMBL/GenBank/DDBJ databases">
        <title>Complete genome sequencing of four Arcobacter species reveals a diverse suite of mobile elements.</title>
        <authorList>
            <person name="Miller W.G."/>
            <person name="Yee E."/>
            <person name="Bono J.L."/>
        </authorList>
    </citation>
    <scope>NUCLEOTIDE SEQUENCE [LARGE SCALE GENOMIC DNA]</scope>
    <source>
        <strain evidence="9">LMG 26638</strain>
    </source>
</reference>
<dbReference type="Pfam" id="PF02518">
    <property type="entry name" value="HATPase_c"/>
    <property type="match status" value="1"/>
</dbReference>
<dbReference type="InterPro" id="IPR035965">
    <property type="entry name" value="PAS-like_dom_sf"/>
</dbReference>
<dbReference type="SUPFAM" id="SSF55874">
    <property type="entry name" value="ATPase domain of HSP90 chaperone/DNA topoisomerase II/histidine kinase"/>
    <property type="match status" value="1"/>
</dbReference>
<keyword evidence="7" id="KW-0067">ATP-binding</keyword>
<dbReference type="GO" id="GO:0000155">
    <property type="term" value="F:phosphorelay sensor kinase activity"/>
    <property type="evidence" value="ECO:0007669"/>
    <property type="project" value="InterPro"/>
</dbReference>
<dbReference type="InterPro" id="IPR003594">
    <property type="entry name" value="HATPase_dom"/>
</dbReference>
<dbReference type="RefSeq" id="WP_130233251.1">
    <property type="nucleotide sequence ID" value="NZ_BMEF01000039.1"/>
</dbReference>
<dbReference type="Gene3D" id="1.10.287.130">
    <property type="match status" value="1"/>
</dbReference>
<evidence type="ECO:0000256" key="1">
    <source>
        <dbReference type="ARBA" id="ARBA00000085"/>
    </source>
</evidence>
<keyword evidence="8" id="KW-0902">Two-component regulatory system</keyword>
<dbReference type="SMART" id="SM00091">
    <property type="entry name" value="PAS"/>
    <property type="match status" value="2"/>
</dbReference>
<dbReference type="PROSITE" id="PS50109">
    <property type="entry name" value="HIS_KIN"/>
    <property type="match status" value="1"/>
</dbReference>
<dbReference type="KEGG" id="apai:APAC_1187"/>
<accession>A0A5C2H7V6</accession>
<dbReference type="AlphaFoldDB" id="A0A5C2H7V6"/>
<keyword evidence="3" id="KW-0597">Phosphoprotein</keyword>
<keyword evidence="10" id="KW-1185">Reference proteome</keyword>
<evidence type="ECO:0000313" key="10">
    <source>
        <dbReference type="Proteomes" id="UP000322726"/>
    </source>
</evidence>
<keyword evidence="6 9" id="KW-0418">Kinase</keyword>
<dbReference type="EMBL" id="CP035928">
    <property type="protein sequence ID" value="QEP34308.1"/>
    <property type="molecule type" value="Genomic_DNA"/>
</dbReference>
<dbReference type="PANTHER" id="PTHR43065">
    <property type="entry name" value="SENSOR HISTIDINE KINASE"/>
    <property type="match status" value="1"/>
</dbReference>
<dbReference type="PRINTS" id="PR00344">
    <property type="entry name" value="BCTRLSENSOR"/>
</dbReference>
<dbReference type="CDD" id="cd00082">
    <property type="entry name" value="HisKA"/>
    <property type="match status" value="1"/>
</dbReference>
<dbReference type="GO" id="GO:0005524">
    <property type="term" value="F:ATP binding"/>
    <property type="evidence" value="ECO:0007669"/>
    <property type="project" value="UniProtKB-KW"/>
</dbReference>
<dbReference type="InterPro" id="IPR000014">
    <property type="entry name" value="PAS"/>
</dbReference>
<dbReference type="Gene3D" id="3.30.450.20">
    <property type="entry name" value="PAS domain"/>
    <property type="match status" value="2"/>
</dbReference>
<dbReference type="OrthoDB" id="9805967at2"/>
<dbReference type="InterPro" id="IPR005467">
    <property type="entry name" value="His_kinase_dom"/>
</dbReference>
<keyword evidence="4" id="KW-0808">Transferase</keyword>
<sequence length="490" mass="56831">MNKNKYDVICNTVDNGIIVLNKKLEVKFWNRWLEIRTKISADDIVGKTITDVYPNINGKKLLRKIVTALTLKSTTFYTSQVNENLIEIELNKVTDKVFKNMQQNITITPLDYDEELVIVYIYDTTLLSEINLKLKQQNEKIEEKNSQLNLLLNTTMEAIVLLRDKKIIDCNDTAVKFFGFKDKKEFINQGIEKLHLNCELLNTQTEKPIEIKLDLKKQTYALLNVKQTNFNNQICKIISLLDITELKNKEILLQEQSKLASMGEMLSNIAHQWRQPLSIVSVAASSTKIKQQLNQLDDDFLLNSMNKIVETTEHLSNTIEVFRQFLKDDKEKTNFNISENIDKNLSIIESVLIENKIKIIKEYEDIFITNYYNEFSQVIMNILTNAKDAFITNHRDEQIIIIKLEKVNNSIVISILDNAGGIKDSIINRVFEPYFTTKHTYHGTGLGLYMSHKIIKDSMNGNISVSNKNFEFNNKHYKGACFQIEFKQEE</sequence>
<evidence type="ECO:0000256" key="3">
    <source>
        <dbReference type="ARBA" id="ARBA00022553"/>
    </source>
</evidence>
<dbReference type="PANTHER" id="PTHR43065:SF10">
    <property type="entry name" value="PEROXIDE STRESS-ACTIVATED HISTIDINE KINASE MAK3"/>
    <property type="match status" value="1"/>
</dbReference>
<dbReference type="Gene3D" id="3.30.565.10">
    <property type="entry name" value="Histidine kinase-like ATPase, C-terminal domain"/>
    <property type="match status" value="1"/>
</dbReference>
<evidence type="ECO:0000256" key="6">
    <source>
        <dbReference type="ARBA" id="ARBA00022777"/>
    </source>
</evidence>
<dbReference type="Pfam" id="PF13426">
    <property type="entry name" value="PAS_9"/>
    <property type="match status" value="1"/>
</dbReference>
<dbReference type="SMART" id="SM00387">
    <property type="entry name" value="HATPase_c"/>
    <property type="match status" value="1"/>
</dbReference>
<evidence type="ECO:0000256" key="8">
    <source>
        <dbReference type="ARBA" id="ARBA00023012"/>
    </source>
</evidence>
<reference evidence="9" key="2">
    <citation type="submission" date="2019-09" db="EMBL/GenBank/DDBJ databases">
        <title>Taxonomic note: a critical rebuttal of the proposed division of the genus Arcobacter into six genera, emended descriptions of Arcobacter anaerophilus and the genus Arcobacter, and an assessment of genus-level boundaries for Epsilonproteobacteria using in silico genomic comparator tools.</title>
        <authorList>
            <person name="On S.L.W."/>
            <person name="Miller W.G."/>
            <person name="Biggs P."/>
            <person name="Cornelius A."/>
            <person name="Vandamme P."/>
        </authorList>
    </citation>
    <scope>NUCLEOTIDE SEQUENCE [LARGE SCALE GENOMIC DNA]</scope>
    <source>
        <strain evidence="9">LMG 26638</strain>
    </source>
</reference>
<dbReference type="SUPFAM" id="SSF47384">
    <property type="entry name" value="Homodimeric domain of signal transducing histidine kinase"/>
    <property type="match status" value="1"/>
</dbReference>
<proteinExistence type="predicted"/>
<evidence type="ECO:0000313" key="9">
    <source>
        <dbReference type="EMBL" id="QEP34308.1"/>
    </source>
</evidence>
<dbReference type="SUPFAM" id="SSF55785">
    <property type="entry name" value="PYP-like sensor domain (PAS domain)"/>
    <property type="match status" value="2"/>
</dbReference>
<evidence type="ECO:0000256" key="7">
    <source>
        <dbReference type="ARBA" id="ARBA00022840"/>
    </source>
</evidence>
<dbReference type="InterPro" id="IPR004358">
    <property type="entry name" value="Sig_transdc_His_kin-like_C"/>
</dbReference>
<name>A0A5C2H7V6_9BACT</name>
<dbReference type="InterPro" id="IPR036097">
    <property type="entry name" value="HisK_dim/P_sf"/>
</dbReference>
<dbReference type="Pfam" id="PF13188">
    <property type="entry name" value="PAS_8"/>
    <property type="match status" value="1"/>
</dbReference>
<gene>
    <name evidence="9" type="ORF">APAC_1187</name>
</gene>
<protein>
    <recommendedName>
        <fullName evidence="2">histidine kinase</fullName>
        <ecNumber evidence="2">2.7.13.3</ecNumber>
    </recommendedName>
</protein>
<keyword evidence="5" id="KW-0547">Nucleotide-binding</keyword>